<dbReference type="HOGENOM" id="CLU_089905_1_0_6"/>
<evidence type="ECO:0000256" key="2">
    <source>
        <dbReference type="SAM" id="Phobius"/>
    </source>
</evidence>
<comment type="similarity">
    <text evidence="1">Belongs to the YggT family.</text>
</comment>
<keyword evidence="2" id="KW-0472">Membrane</keyword>
<evidence type="ECO:0000313" key="4">
    <source>
        <dbReference type="Proteomes" id="UP000000504"/>
    </source>
</evidence>
<name>F7XY21_MOREP</name>
<dbReference type="KEGG" id="men:MEPCIT_370"/>
<dbReference type="eggNOG" id="COG0762">
    <property type="taxonomic scope" value="Bacteria"/>
</dbReference>
<keyword evidence="4" id="KW-1185">Reference proteome</keyword>
<evidence type="ECO:0000313" key="3">
    <source>
        <dbReference type="EMBL" id="AEI74997.1"/>
    </source>
</evidence>
<dbReference type="PANTHER" id="PTHR33219:SF14">
    <property type="entry name" value="PROTEIN COFACTOR ASSEMBLY OF COMPLEX C SUBUNIT B CCB3, CHLOROPLASTIC-RELATED"/>
    <property type="match status" value="1"/>
</dbReference>
<keyword evidence="2" id="KW-1133">Transmembrane helix</keyword>
<evidence type="ECO:0000256" key="1">
    <source>
        <dbReference type="ARBA" id="ARBA00010894"/>
    </source>
</evidence>
<reference key="1">
    <citation type="submission" date="2010-09" db="EMBL/GenBank/DDBJ databases">
        <title>An interdependent metabolic patchwork in the nested three-way symbiosis of mealybugs.</title>
        <authorList>
            <person name="McCutcheon J.P."/>
            <person name="von Dohlen C.D."/>
        </authorList>
    </citation>
    <scope>NUCLEOTIDE SEQUENCE</scope>
    <source>
        <strain>PCIT</strain>
    </source>
</reference>
<protein>
    <recommendedName>
        <fullName evidence="5">YggT family protein</fullName>
    </recommendedName>
</protein>
<dbReference type="RefSeq" id="WP_013975747.1">
    <property type="nucleotide sequence ID" value="NC_015735.1"/>
</dbReference>
<dbReference type="PANTHER" id="PTHR33219">
    <property type="entry name" value="YLMG HOMOLOG PROTEIN 2, CHLOROPLASTIC"/>
    <property type="match status" value="1"/>
</dbReference>
<gene>
    <name evidence="3" type="ordered locus">MEPCIT_370</name>
</gene>
<feature type="transmembrane region" description="Helical" evidence="2">
    <location>
        <begin position="61"/>
        <end position="79"/>
    </location>
</feature>
<sequence>MLTLTFFVKTLIDIYIMVLLLRLWMQWTHCDFYNQFSQLIVKITQPIVGPLRRIIPAFGQLDTVSLFLALILAMIKLPLLTLIEIRILIIDIIYLMVGMLAFMKAAGELMFWVVIVRSLLSWVSQGRSPMDVVFYQLSEPLMYPIRCILPAMGGIDFSAMVVILILYALNYLGMDLFSGIWYRL</sequence>
<evidence type="ECO:0008006" key="5">
    <source>
        <dbReference type="Google" id="ProtNLM"/>
    </source>
</evidence>
<dbReference type="Pfam" id="PF02325">
    <property type="entry name" value="CCB3_YggT"/>
    <property type="match status" value="2"/>
</dbReference>
<proteinExistence type="inferred from homology"/>
<keyword evidence="2" id="KW-0812">Transmembrane</keyword>
<dbReference type="AlphaFoldDB" id="F7XY21"/>
<dbReference type="InterPro" id="IPR003425">
    <property type="entry name" value="CCB3/YggT"/>
</dbReference>
<dbReference type="Proteomes" id="UP000000504">
    <property type="component" value="Chromosome"/>
</dbReference>
<reference evidence="3 4" key="2">
    <citation type="journal article" date="2011" name="Curr. Biol.">
        <title>An interdependent metabolic patchwork in the nested symbiosis of mealybugs.</title>
        <authorList>
            <person name="McCutcheon J.P."/>
            <person name="von Dohlen C.D."/>
        </authorList>
    </citation>
    <scope>NUCLEOTIDE SEQUENCE [LARGE SCALE GENOMIC DNA]</scope>
    <source>
        <strain evidence="3 4">PCIT</strain>
    </source>
</reference>
<dbReference type="STRING" id="903503.MEPCIT_370"/>
<organism evidence="3 4">
    <name type="scientific">Moranella endobia (strain PCIT)</name>
    <dbReference type="NCBI Taxonomy" id="903503"/>
    <lineage>
        <taxon>Bacteria</taxon>
        <taxon>Pseudomonadati</taxon>
        <taxon>Pseudomonadota</taxon>
        <taxon>Gammaproteobacteria</taxon>
        <taxon>Enterobacterales</taxon>
        <taxon>Enterobacteriaceae</taxon>
        <taxon>Candidatus Moranella</taxon>
    </lineage>
</organism>
<dbReference type="EMBL" id="CP002243">
    <property type="protein sequence ID" value="AEI74997.1"/>
    <property type="molecule type" value="Genomic_DNA"/>
</dbReference>
<accession>F7XY21</accession>
<feature type="transmembrane region" description="Helical" evidence="2">
    <location>
        <begin position="6"/>
        <end position="25"/>
    </location>
</feature>
<dbReference type="OrthoDB" id="9806665at2"/>
<dbReference type="GO" id="GO:0016020">
    <property type="term" value="C:membrane"/>
    <property type="evidence" value="ECO:0007669"/>
    <property type="project" value="InterPro"/>
</dbReference>